<dbReference type="PANTHER" id="PTHR33481">
    <property type="entry name" value="REVERSE TRANSCRIPTASE"/>
    <property type="match status" value="1"/>
</dbReference>
<dbReference type="OrthoDB" id="6436497at2759"/>
<proteinExistence type="predicted"/>
<dbReference type="AlphaFoldDB" id="A0A4Y2QRK7"/>
<gene>
    <name evidence="1" type="ORF">AVEN_223682_1</name>
</gene>
<keyword evidence="2" id="KW-1185">Reference proteome</keyword>
<evidence type="ECO:0000313" key="2">
    <source>
        <dbReference type="Proteomes" id="UP000499080"/>
    </source>
</evidence>
<accession>A0A4Y2QRK7</accession>
<dbReference type="PANTHER" id="PTHR33481:SF1">
    <property type="entry name" value="ENDONUCLEASE_EXONUCLEASE_PHOSPHATASE DOMAIN-CONTAINING PROTEIN-RELATED"/>
    <property type="match status" value="1"/>
</dbReference>
<reference evidence="1 2" key="1">
    <citation type="journal article" date="2019" name="Sci. Rep.">
        <title>Orb-weaving spider Araneus ventricosus genome elucidates the spidroin gene catalogue.</title>
        <authorList>
            <person name="Kono N."/>
            <person name="Nakamura H."/>
            <person name="Ohtoshi R."/>
            <person name="Moran D.A.P."/>
            <person name="Shinohara A."/>
            <person name="Yoshida Y."/>
            <person name="Fujiwara M."/>
            <person name="Mori M."/>
            <person name="Tomita M."/>
            <person name="Arakawa K."/>
        </authorList>
    </citation>
    <scope>NUCLEOTIDE SEQUENCE [LARGE SCALE GENOMIC DNA]</scope>
</reference>
<comment type="caution">
    <text evidence="1">The sequence shown here is derived from an EMBL/GenBank/DDBJ whole genome shotgun (WGS) entry which is preliminary data.</text>
</comment>
<name>A0A4Y2QRK7_ARAVE</name>
<evidence type="ECO:0008006" key="3">
    <source>
        <dbReference type="Google" id="ProtNLM"/>
    </source>
</evidence>
<protein>
    <recommendedName>
        <fullName evidence="3">RNA-directed DNA polymerase from mobile element jockey</fullName>
    </recommendedName>
</protein>
<evidence type="ECO:0000313" key="1">
    <source>
        <dbReference type="EMBL" id="GBN65886.1"/>
    </source>
</evidence>
<dbReference type="Proteomes" id="UP000499080">
    <property type="component" value="Unassembled WGS sequence"/>
</dbReference>
<dbReference type="EMBL" id="BGPR01014590">
    <property type="protein sequence ID" value="GBN65886.1"/>
    <property type="molecule type" value="Genomic_DNA"/>
</dbReference>
<sequence length="239" mass="27761">MNFIQRRLQTAVNIITEWCNGNGFTISTSKTAGVHFCRKRDLHNDPELNLYGEIITFVNEIRFLGVTFDKKLTFLPHVKQLRKKSESALNILKVLSTKIWGADRDSVLKIYRAIVLSKLDYGCTIYGSARKSILQKLNPVHHIALRLCSGAFRTSPVKSLYVECYEPALELKRQMLSLHYYFRIQSNTNHPFHDFKLRPFLLRLQDARKSFIPVFFTRVHDILTDFKLALPKFNPTAEN</sequence>
<organism evidence="1 2">
    <name type="scientific">Araneus ventricosus</name>
    <name type="common">Orbweaver spider</name>
    <name type="synonym">Epeira ventricosa</name>
    <dbReference type="NCBI Taxonomy" id="182803"/>
    <lineage>
        <taxon>Eukaryota</taxon>
        <taxon>Metazoa</taxon>
        <taxon>Ecdysozoa</taxon>
        <taxon>Arthropoda</taxon>
        <taxon>Chelicerata</taxon>
        <taxon>Arachnida</taxon>
        <taxon>Araneae</taxon>
        <taxon>Araneomorphae</taxon>
        <taxon>Entelegynae</taxon>
        <taxon>Araneoidea</taxon>
        <taxon>Araneidae</taxon>
        <taxon>Araneus</taxon>
    </lineage>
</organism>